<dbReference type="EC" id="2.3.1.42" evidence="8"/>
<dbReference type="SUPFAM" id="SSF69593">
    <property type="entry name" value="Glycerol-3-phosphate (1)-acyltransferase"/>
    <property type="match status" value="1"/>
</dbReference>
<dbReference type="Proteomes" id="UP000195570">
    <property type="component" value="Unassembled WGS sequence"/>
</dbReference>
<dbReference type="Pfam" id="PF19277">
    <property type="entry name" value="GPAT_C"/>
    <property type="match status" value="1"/>
</dbReference>
<keyword evidence="3 8" id="KW-0808">Transferase</keyword>
<dbReference type="Pfam" id="PF01553">
    <property type="entry name" value="Acyltransferase"/>
    <property type="match status" value="1"/>
</dbReference>
<dbReference type="GO" id="GO:0008654">
    <property type="term" value="P:phospholipid biosynthetic process"/>
    <property type="evidence" value="ECO:0007669"/>
    <property type="project" value="TreeGrafter"/>
</dbReference>
<evidence type="ECO:0000313" key="8">
    <source>
        <dbReference type="EMBL" id="SCU67096.1"/>
    </source>
</evidence>
<dbReference type="EMBL" id="CZPT02000681">
    <property type="protein sequence ID" value="SCU67096.1"/>
    <property type="molecule type" value="Genomic_DNA"/>
</dbReference>
<dbReference type="GO" id="GO:0004366">
    <property type="term" value="F:glycerol-3-phosphate O-acyltransferase activity"/>
    <property type="evidence" value="ECO:0007669"/>
    <property type="project" value="TreeGrafter"/>
</dbReference>
<gene>
    <name evidence="8" type="ORF">TEOVI_000468300</name>
</gene>
<dbReference type="InterPro" id="IPR022284">
    <property type="entry name" value="GPAT/DHAPAT"/>
</dbReference>
<evidence type="ECO:0000313" key="9">
    <source>
        <dbReference type="Proteomes" id="UP000195570"/>
    </source>
</evidence>
<accession>A0A1G4I5P0</accession>
<feature type="region of interest" description="Disordered" evidence="6">
    <location>
        <begin position="825"/>
        <end position="846"/>
    </location>
</feature>
<name>A0A1G4I5P0_TRYEQ</name>
<dbReference type="GeneID" id="92378623"/>
<sequence length="1242" mass="137085">MKQGNGATHSIPHNVPFRRIVILSDYGSPWLNAVTAVTCATLPCLSALSNGWCEKRGNVVVASKLDSPRVLIPAEAGVAPDGTSCSSLSSLSAVCRDLADGRNIASRIFFTADAASNPRAQTFAPSVEDDLFVYVSAWSGEKDAAHLALRSLSNMFGATSFGIGASGVLTGPCGVPRLIILADESTRNSVCETARHLSNWCVLSCIVPSFAPPAFNHQLAASVVRECDVVCGVLECVALGVALGTVKRLPFGFMDPVCVMPLDAAISTALIAFLQRLKGGPAAVCGGTSATIIIGSPSDSAFVWGMFAQYLMDYYGRVGLLALKESQLRWLFDTSPALQLNADFMNWVNYGTSTMMPFRCYYDNAAARRRKQLMEHYPHSNVARKVCGTLTNIDTRIHNMVKLTQHSEPTGQHDGERVNKQGKPNTAGFYSDLLRAVEQDAALRPLYPYISLSCIRWDVFVKVIAQSVLEHAARQIAGHPTVVPPPLPLYHNDIIFYGPQRAPRNCLLTRFFPESVRWAQRSGLRPNGVLVAAEPGLTEESLACILQRPSIIQVVKKTAKAEGVTEEDVLRRATAILRGMGDNLNQLNVRVFGLMVRKALFRLFDRVSLNASAFERLHAATTQPRTHVMLLPAHRSYIDFIIMTYLLLVMGLTLPHVCAGDDFLRMGQITKLMRGSGAFFIRRTFRDDPLYTALFKEYIHNLVLRKQMIEFFIEGTRSRTGKTQRPMLGVLKFIADTLVNAQEAIDDVCILPVSLSYDELLETKLYAAEQLGLSKPRESVGNLVRASSVLSRRHGKIHVHVAEPLSLRSFCHNPSQCPEGFEPVTGGVTAAAPNKSSDGEGARSPSHIPKQVLTNIAWHVTHTLQDNTIITPTALLAAVLGTLSPPAGCMSLREAQAKMLWLRDHIIRRRAHVSEDCVNSNGEELSRMALFHLAEFVETRVEAGETWVAMRQDSRAPLGVAICSNQLIHVFVDEGVVALVARASGELSDNKKTARVSTDLLKRECELLRTLLAGEFQDYLPWCPYTYASWFKYAVTRLLAHDDIHNDGTATLEGGGSAESTNKVKKGGTYAVASEPRLHDSEDIVIHFTRRFRFITGILYPFVESLYVVSVAVAAVAETHVEHLLRRRPLLLACQKWALELCNEKRLVVHIQSCGSVALKSAFTSIMEFIGLKSRTEEKDLVYILPIPPNGLETQLQPVTEQLKKLLRPLIEVKEEEEREARNHMVNVYKKIQMSSKRASRM</sequence>
<keyword evidence="9" id="KW-1185">Reference proteome</keyword>
<dbReference type="SMART" id="SM00563">
    <property type="entry name" value="PlsC"/>
    <property type="match status" value="1"/>
</dbReference>
<evidence type="ECO:0000256" key="5">
    <source>
        <dbReference type="ARBA" id="ARBA00023315"/>
    </source>
</evidence>
<evidence type="ECO:0000256" key="6">
    <source>
        <dbReference type="SAM" id="MobiDB-lite"/>
    </source>
</evidence>
<evidence type="ECO:0000256" key="4">
    <source>
        <dbReference type="ARBA" id="ARBA00023136"/>
    </source>
</evidence>
<dbReference type="GO" id="GO:0012505">
    <property type="term" value="C:endomembrane system"/>
    <property type="evidence" value="ECO:0007669"/>
    <property type="project" value="UniProtKB-SubCell"/>
</dbReference>
<evidence type="ECO:0000259" key="7">
    <source>
        <dbReference type="SMART" id="SM00563"/>
    </source>
</evidence>
<comment type="similarity">
    <text evidence="2">Belongs to the GPAT/DAPAT family.</text>
</comment>
<dbReference type="PANTHER" id="PTHR12563:SF17">
    <property type="entry name" value="DIHYDROXYACETONE PHOSPHATE ACYLTRANSFERASE"/>
    <property type="match status" value="1"/>
</dbReference>
<dbReference type="InterPro" id="IPR002123">
    <property type="entry name" value="Plipid/glycerol_acylTrfase"/>
</dbReference>
<dbReference type="GO" id="GO:0016287">
    <property type="term" value="F:glycerone-phosphate O-acyltransferase activity"/>
    <property type="evidence" value="ECO:0007669"/>
    <property type="project" value="UniProtKB-EC"/>
</dbReference>
<organism evidence="8 9">
    <name type="scientific">Trypanosoma equiperdum</name>
    <dbReference type="NCBI Taxonomy" id="5694"/>
    <lineage>
        <taxon>Eukaryota</taxon>
        <taxon>Discoba</taxon>
        <taxon>Euglenozoa</taxon>
        <taxon>Kinetoplastea</taxon>
        <taxon>Metakinetoplastina</taxon>
        <taxon>Trypanosomatida</taxon>
        <taxon>Trypanosomatidae</taxon>
        <taxon>Trypanosoma</taxon>
    </lineage>
</organism>
<dbReference type="CDD" id="cd07993">
    <property type="entry name" value="LPLAT_DHAPAT-like"/>
    <property type="match status" value="1"/>
</dbReference>
<dbReference type="AlphaFoldDB" id="A0A1G4I5P0"/>
<feature type="domain" description="Phospholipid/glycerol acyltransferase" evidence="7">
    <location>
        <begin position="628"/>
        <end position="758"/>
    </location>
</feature>
<dbReference type="PANTHER" id="PTHR12563">
    <property type="entry name" value="GLYCEROL-3-PHOSPHATE ACYLTRANSFERASE"/>
    <property type="match status" value="1"/>
</dbReference>
<dbReference type="GO" id="GO:0006631">
    <property type="term" value="P:fatty acid metabolic process"/>
    <property type="evidence" value="ECO:0007669"/>
    <property type="project" value="TreeGrafter"/>
</dbReference>
<comment type="caution">
    <text evidence="8">The sequence shown here is derived from an EMBL/GenBank/DDBJ whole genome shotgun (WGS) entry which is preliminary data.</text>
</comment>
<proteinExistence type="inferred from homology"/>
<dbReference type="GO" id="GO:0006072">
    <property type="term" value="P:glycerol-3-phosphate metabolic process"/>
    <property type="evidence" value="ECO:0007669"/>
    <property type="project" value="TreeGrafter"/>
</dbReference>
<evidence type="ECO:0000256" key="3">
    <source>
        <dbReference type="ARBA" id="ARBA00022679"/>
    </source>
</evidence>
<dbReference type="VEuPathDB" id="TriTrypDB:TEOVI_000468300"/>
<protein>
    <submittedName>
        <fullName evidence="8">Dihydroxyacetone phosphate acyltransferase, putative</fullName>
        <ecNumber evidence="8">2.3.1.42</ecNumber>
    </submittedName>
</protein>
<keyword evidence="4" id="KW-0472">Membrane</keyword>
<dbReference type="RefSeq" id="XP_067078458.1">
    <property type="nucleotide sequence ID" value="XM_067222357.1"/>
</dbReference>
<dbReference type="InterPro" id="IPR041728">
    <property type="entry name" value="GPAT/DHAPAT_LPLAT"/>
</dbReference>
<keyword evidence="5 8" id="KW-0012">Acyltransferase</keyword>
<comment type="subcellular location">
    <subcellularLocation>
        <location evidence="1">Endomembrane system</location>
        <topology evidence="1">Peripheral membrane protein</topology>
    </subcellularLocation>
</comment>
<evidence type="ECO:0000256" key="1">
    <source>
        <dbReference type="ARBA" id="ARBA00004184"/>
    </source>
</evidence>
<evidence type="ECO:0000256" key="2">
    <source>
        <dbReference type="ARBA" id="ARBA00007937"/>
    </source>
</evidence>
<dbReference type="GO" id="GO:0019432">
    <property type="term" value="P:triglyceride biosynthetic process"/>
    <property type="evidence" value="ECO:0007669"/>
    <property type="project" value="TreeGrafter"/>
</dbReference>
<dbReference type="GO" id="GO:0031966">
    <property type="term" value="C:mitochondrial membrane"/>
    <property type="evidence" value="ECO:0007669"/>
    <property type="project" value="TreeGrafter"/>
</dbReference>
<dbReference type="InterPro" id="IPR045520">
    <property type="entry name" value="GPAT/DHAPAT_C"/>
</dbReference>
<reference evidence="8" key="1">
    <citation type="submission" date="2016-09" db="EMBL/GenBank/DDBJ databases">
        <authorList>
            <person name="Hebert L."/>
            <person name="Moumen B."/>
        </authorList>
    </citation>
    <scope>NUCLEOTIDE SEQUENCE [LARGE SCALE GENOMIC DNA]</scope>
    <source>
        <strain evidence="8">OVI</strain>
    </source>
</reference>